<evidence type="ECO:0000256" key="1">
    <source>
        <dbReference type="ARBA" id="ARBA00022908"/>
    </source>
</evidence>
<reference evidence="8" key="1">
    <citation type="submission" date="2020-10" db="EMBL/GenBank/DDBJ databases">
        <authorList>
            <person name="Gilroy R."/>
        </authorList>
    </citation>
    <scope>NUCLEOTIDE SEQUENCE</scope>
    <source>
        <strain evidence="8">CHK152-2994</strain>
    </source>
</reference>
<dbReference type="PANTHER" id="PTHR30461:SF23">
    <property type="entry name" value="DNA RECOMBINASE-RELATED"/>
    <property type="match status" value="1"/>
</dbReference>
<dbReference type="AlphaFoldDB" id="A0A9D1FUN9"/>
<evidence type="ECO:0000256" key="4">
    <source>
        <dbReference type="PIRSR" id="PIRSR606118-50"/>
    </source>
</evidence>
<dbReference type="PROSITE" id="PS51737">
    <property type="entry name" value="RECOMBINASE_DNA_BIND"/>
    <property type="match status" value="1"/>
</dbReference>
<dbReference type="EMBL" id="DVJO01000008">
    <property type="protein sequence ID" value="HIS82039.1"/>
    <property type="molecule type" value="Genomic_DNA"/>
</dbReference>
<dbReference type="Pfam" id="PF00239">
    <property type="entry name" value="Resolvase"/>
    <property type="match status" value="1"/>
</dbReference>
<dbReference type="GO" id="GO:0015074">
    <property type="term" value="P:DNA integration"/>
    <property type="evidence" value="ECO:0007669"/>
    <property type="project" value="UniProtKB-KW"/>
</dbReference>
<dbReference type="GO" id="GO:0003677">
    <property type="term" value="F:DNA binding"/>
    <property type="evidence" value="ECO:0007669"/>
    <property type="project" value="UniProtKB-KW"/>
</dbReference>
<organism evidence="8 9">
    <name type="scientific">Candidatus Scatenecus faecavium</name>
    <dbReference type="NCBI Taxonomy" id="2840915"/>
    <lineage>
        <taxon>Bacteria</taxon>
        <taxon>Candidatus Scatenecus</taxon>
    </lineage>
</organism>
<proteinExistence type="predicted"/>
<accession>A0A9D1FUN9</accession>
<dbReference type="Proteomes" id="UP000824139">
    <property type="component" value="Unassembled WGS sequence"/>
</dbReference>
<protein>
    <submittedName>
        <fullName evidence="8">Recombinase family protein</fullName>
    </submittedName>
</protein>
<dbReference type="PROSITE" id="PS51736">
    <property type="entry name" value="RECOMBINASES_3"/>
    <property type="match status" value="1"/>
</dbReference>
<keyword evidence="2" id="KW-0238">DNA-binding</keyword>
<dbReference type="InterPro" id="IPR006118">
    <property type="entry name" value="Recombinase_CS"/>
</dbReference>
<name>A0A9D1FUN9_9BACT</name>
<evidence type="ECO:0000313" key="9">
    <source>
        <dbReference type="Proteomes" id="UP000824139"/>
    </source>
</evidence>
<dbReference type="SMART" id="SM00857">
    <property type="entry name" value="Resolvase"/>
    <property type="match status" value="1"/>
</dbReference>
<dbReference type="PANTHER" id="PTHR30461">
    <property type="entry name" value="DNA-INVERTASE FROM LAMBDOID PROPHAGE"/>
    <property type="match status" value="1"/>
</dbReference>
<evidence type="ECO:0000313" key="8">
    <source>
        <dbReference type="EMBL" id="HIS82039.1"/>
    </source>
</evidence>
<evidence type="ECO:0000256" key="2">
    <source>
        <dbReference type="ARBA" id="ARBA00023125"/>
    </source>
</evidence>
<dbReference type="GO" id="GO:0000150">
    <property type="term" value="F:DNA strand exchange activity"/>
    <property type="evidence" value="ECO:0007669"/>
    <property type="project" value="InterPro"/>
</dbReference>
<dbReference type="InterPro" id="IPR050639">
    <property type="entry name" value="SSR_resolvase"/>
</dbReference>
<sequence length="498" mass="57608">MEHKKVVIYARVSSREQEREGFSIPAQLKLLKEYALKNGFQIVQEYSDAETAKKAGRTNYNAMLEYLKANPEVKTVLVEKTDRLYRNFKDYVTLEDYDLEVHLVKEGSIISKNSKSHDKFIHGIKVLMAKNYIDNLSEEISKGLHEGLEQGYWPFQPPYGYLRGAKKSLIIDKSRILFVRRAFELFATGKYSLRKLSEQLFIEGYYYKGERPKITQSVLEAMLKNVIYAGQMNCNGIIYQGKHPSLVSRDIFDKAQLAFLKVDKSKVRKNFDFLYPGIAKCGVCGYSFCGERQKKRNIYYRCSHFDRSCPNTDYVSEKLLTQSFRMHLKRIGLNKDVYELVKYSLTECLGDEQEYHKSEVERINTETEQCKEILKKMYLDQVNGVLDYAMWVNLKNEYEVKLSRLNADLQKHTIANTNFLDTGLKILDLCSKASLPAAELSEEEVAQIVRATYLNVTVNNKKVKMVFKEPFATIETLIKLAKKEIAEVGLSEFKSTKV</sequence>
<dbReference type="Pfam" id="PF13408">
    <property type="entry name" value="Zn_ribbon_recom"/>
    <property type="match status" value="1"/>
</dbReference>
<feature type="domain" description="Recombinase" evidence="7">
    <location>
        <begin position="158"/>
        <end position="266"/>
    </location>
</feature>
<feature type="active site" description="O-(5'-phospho-DNA)-serine intermediate" evidence="4 5">
    <location>
        <position position="13"/>
    </location>
</feature>
<gene>
    <name evidence="8" type="ORF">IAD41_00300</name>
</gene>
<dbReference type="CDD" id="cd00338">
    <property type="entry name" value="Ser_Recombinase"/>
    <property type="match status" value="1"/>
</dbReference>
<evidence type="ECO:0000256" key="5">
    <source>
        <dbReference type="PROSITE-ProRule" id="PRU10137"/>
    </source>
</evidence>
<dbReference type="InterPro" id="IPR011109">
    <property type="entry name" value="DNA_bind_recombinase_dom"/>
</dbReference>
<dbReference type="InterPro" id="IPR025827">
    <property type="entry name" value="Zn_ribbon_recom_dom"/>
</dbReference>
<dbReference type="InterPro" id="IPR036162">
    <property type="entry name" value="Resolvase-like_N_sf"/>
</dbReference>
<evidence type="ECO:0000259" key="7">
    <source>
        <dbReference type="PROSITE" id="PS51737"/>
    </source>
</evidence>
<dbReference type="SUPFAM" id="SSF53041">
    <property type="entry name" value="Resolvase-like"/>
    <property type="match status" value="1"/>
</dbReference>
<dbReference type="Gene3D" id="3.40.50.1390">
    <property type="entry name" value="Resolvase, N-terminal catalytic domain"/>
    <property type="match status" value="1"/>
</dbReference>
<dbReference type="Gene3D" id="3.90.1750.20">
    <property type="entry name" value="Putative Large Serine Recombinase, Chain B, Domain 2"/>
    <property type="match status" value="1"/>
</dbReference>
<dbReference type="InterPro" id="IPR006119">
    <property type="entry name" value="Resolv_N"/>
</dbReference>
<reference evidence="8" key="2">
    <citation type="journal article" date="2021" name="PeerJ">
        <title>Extensive microbial diversity within the chicken gut microbiome revealed by metagenomics and culture.</title>
        <authorList>
            <person name="Gilroy R."/>
            <person name="Ravi A."/>
            <person name="Getino M."/>
            <person name="Pursley I."/>
            <person name="Horton D.L."/>
            <person name="Alikhan N.F."/>
            <person name="Baker D."/>
            <person name="Gharbi K."/>
            <person name="Hall N."/>
            <person name="Watson M."/>
            <person name="Adriaenssens E.M."/>
            <person name="Foster-Nyarko E."/>
            <person name="Jarju S."/>
            <person name="Secka A."/>
            <person name="Antonio M."/>
            <person name="Oren A."/>
            <person name="Chaudhuri R.R."/>
            <person name="La Ragione R."/>
            <person name="Hildebrand F."/>
            <person name="Pallen M.J."/>
        </authorList>
    </citation>
    <scope>NUCLEOTIDE SEQUENCE</scope>
    <source>
        <strain evidence="8">CHK152-2994</strain>
    </source>
</reference>
<keyword evidence="3" id="KW-0233">DNA recombination</keyword>
<evidence type="ECO:0000256" key="3">
    <source>
        <dbReference type="ARBA" id="ARBA00023172"/>
    </source>
</evidence>
<dbReference type="Pfam" id="PF07508">
    <property type="entry name" value="Recombinase"/>
    <property type="match status" value="1"/>
</dbReference>
<feature type="domain" description="Resolvase/invertase-type recombinase catalytic" evidence="6">
    <location>
        <begin position="5"/>
        <end position="151"/>
    </location>
</feature>
<comment type="caution">
    <text evidence="8">The sequence shown here is derived from an EMBL/GenBank/DDBJ whole genome shotgun (WGS) entry which is preliminary data.</text>
</comment>
<keyword evidence="1" id="KW-0229">DNA integration</keyword>
<dbReference type="InterPro" id="IPR038109">
    <property type="entry name" value="DNA_bind_recomb_sf"/>
</dbReference>
<dbReference type="PROSITE" id="PS00397">
    <property type="entry name" value="RECOMBINASES_1"/>
    <property type="match status" value="1"/>
</dbReference>
<evidence type="ECO:0000259" key="6">
    <source>
        <dbReference type="PROSITE" id="PS51736"/>
    </source>
</evidence>